<feature type="domain" description="Quercetin 2,3-dioxygenase C-terminal cupin" evidence="3">
    <location>
        <begin position="155"/>
        <end position="240"/>
    </location>
</feature>
<dbReference type="Pfam" id="PF17954">
    <property type="entry name" value="Pirin_C_2"/>
    <property type="match status" value="1"/>
</dbReference>
<accession>A0A3B0QRU0</accession>
<dbReference type="InterPro" id="IPR003829">
    <property type="entry name" value="Pirin_N_dom"/>
</dbReference>
<dbReference type="InterPro" id="IPR012093">
    <property type="entry name" value="Pirin"/>
</dbReference>
<protein>
    <submittedName>
        <fullName evidence="4">Pirin</fullName>
    </submittedName>
</protein>
<dbReference type="SUPFAM" id="SSF51182">
    <property type="entry name" value="RmlC-like cupins"/>
    <property type="match status" value="1"/>
</dbReference>
<dbReference type="InterPro" id="IPR014710">
    <property type="entry name" value="RmlC-like_jellyroll"/>
</dbReference>
<gene>
    <name evidence="4" type="ORF">MNBD_DELTA01-1603</name>
</gene>
<dbReference type="CDD" id="cd02910">
    <property type="entry name" value="cupin_Yhhw_N"/>
    <property type="match status" value="1"/>
</dbReference>
<dbReference type="EMBL" id="UOEA01000021">
    <property type="protein sequence ID" value="VAV82507.1"/>
    <property type="molecule type" value="Genomic_DNA"/>
</dbReference>
<dbReference type="PANTHER" id="PTHR43212:SF3">
    <property type="entry name" value="QUERCETIN 2,3-DIOXYGENASE"/>
    <property type="match status" value="1"/>
</dbReference>
<dbReference type="InterPro" id="IPR011051">
    <property type="entry name" value="RmlC_Cupin_sf"/>
</dbReference>
<comment type="similarity">
    <text evidence="1">Belongs to the pirin family.</text>
</comment>
<feature type="domain" description="Pirin N-terminal" evidence="2">
    <location>
        <begin position="22"/>
        <end position="123"/>
    </location>
</feature>
<evidence type="ECO:0000259" key="3">
    <source>
        <dbReference type="Pfam" id="PF17954"/>
    </source>
</evidence>
<sequence>MDKYKKIAAEDLYYLKASDMHPANTYFHFSFAEYYDPKNMNFGVLRVINDDEVKPKSGFGTHPHENMEIFSYIVDGKLTHRDSAGNHEVIGRGDVQCISAGAGVTHSELNEQDGWCRFLQIWVMPESRGLPVRYDLHKFSLEDRKNRLLKIVSGSKDKGKAPLYLCQDINAYVSELTEKDVKIPFVLDQGRQAYLYCFEGGIEIDREITLGERDSLKIYGKSNMEITSASGSAHFIIIEMPLEKTL</sequence>
<dbReference type="AlphaFoldDB" id="A0A3B0QRU0"/>
<organism evidence="4">
    <name type="scientific">hydrothermal vent metagenome</name>
    <dbReference type="NCBI Taxonomy" id="652676"/>
    <lineage>
        <taxon>unclassified sequences</taxon>
        <taxon>metagenomes</taxon>
        <taxon>ecological metagenomes</taxon>
    </lineage>
</organism>
<reference evidence="4" key="1">
    <citation type="submission" date="2018-06" db="EMBL/GenBank/DDBJ databases">
        <authorList>
            <person name="Zhirakovskaya E."/>
        </authorList>
    </citation>
    <scope>NUCLEOTIDE SEQUENCE</scope>
</reference>
<dbReference type="InterPro" id="IPR041602">
    <property type="entry name" value="Quercetinase_C"/>
</dbReference>
<proteinExistence type="inferred from homology"/>
<dbReference type="PIRSF" id="PIRSF006232">
    <property type="entry name" value="Pirin"/>
    <property type="match status" value="1"/>
</dbReference>
<evidence type="ECO:0000259" key="2">
    <source>
        <dbReference type="Pfam" id="PF02678"/>
    </source>
</evidence>
<dbReference type="Pfam" id="PF02678">
    <property type="entry name" value="Pirin"/>
    <property type="match status" value="1"/>
</dbReference>
<evidence type="ECO:0000313" key="4">
    <source>
        <dbReference type="EMBL" id="VAV82507.1"/>
    </source>
</evidence>
<dbReference type="PANTHER" id="PTHR43212">
    <property type="entry name" value="QUERCETIN 2,3-DIOXYGENASE"/>
    <property type="match status" value="1"/>
</dbReference>
<name>A0A3B0QRU0_9ZZZZ</name>
<dbReference type="Gene3D" id="2.60.120.10">
    <property type="entry name" value="Jelly Rolls"/>
    <property type="match status" value="2"/>
</dbReference>
<evidence type="ECO:0000256" key="1">
    <source>
        <dbReference type="ARBA" id="ARBA00008416"/>
    </source>
</evidence>